<evidence type="ECO:0000259" key="2">
    <source>
        <dbReference type="Pfam" id="PF13529"/>
    </source>
</evidence>
<dbReference type="RefSeq" id="WP_345508165.1">
    <property type="nucleotide sequence ID" value="NZ_BAABIW010000018.1"/>
</dbReference>
<dbReference type="Pfam" id="PF13529">
    <property type="entry name" value="Peptidase_C39_2"/>
    <property type="match status" value="1"/>
</dbReference>
<dbReference type="InterPro" id="IPR006311">
    <property type="entry name" value="TAT_signal"/>
</dbReference>
<organism evidence="3 4">
    <name type="scientific">Terrabacter aeriphilus</name>
    <dbReference type="NCBI Taxonomy" id="515662"/>
    <lineage>
        <taxon>Bacteria</taxon>
        <taxon>Bacillati</taxon>
        <taxon>Actinomycetota</taxon>
        <taxon>Actinomycetes</taxon>
        <taxon>Micrococcales</taxon>
        <taxon>Intrasporangiaceae</taxon>
        <taxon>Terrabacter</taxon>
    </lineage>
</organism>
<sequence length="195" mass="20891">MSTTTPPALARRGFLALGLSTGVTVALARPSSAATVGYTYQVQQTQSWCSAASSRIALSARDHLPSQSSLAASLGLRDGHGLQDATLIASVLNSRLGIGGRSARYYFRQPAAGTLKARLRSRVVHSIDAGYPVVINMNQVDGTVFSSGHYIAIVGYRAGEYKIADPVTSSRNGVWRDEDDIVRWNKLNRFTAYGA</sequence>
<dbReference type="EMBL" id="BAABIW010000018">
    <property type="protein sequence ID" value="GAA5030858.1"/>
    <property type="molecule type" value="Genomic_DNA"/>
</dbReference>
<dbReference type="InterPro" id="IPR039564">
    <property type="entry name" value="Peptidase_C39-like"/>
</dbReference>
<feature type="chain" id="PRO_5045943395" description="Peptidase C39-like domain-containing protein" evidence="1">
    <location>
        <begin position="29"/>
        <end position="195"/>
    </location>
</feature>
<name>A0ABP9JGQ9_9MICO</name>
<comment type="caution">
    <text evidence="3">The sequence shown here is derived from an EMBL/GenBank/DDBJ whole genome shotgun (WGS) entry which is preliminary data.</text>
</comment>
<evidence type="ECO:0000313" key="3">
    <source>
        <dbReference type="EMBL" id="GAA5030858.1"/>
    </source>
</evidence>
<evidence type="ECO:0000256" key="1">
    <source>
        <dbReference type="SAM" id="SignalP"/>
    </source>
</evidence>
<evidence type="ECO:0000313" key="4">
    <source>
        <dbReference type="Proteomes" id="UP001500427"/>
    </source>
</evidence>
<feature type="domain" description="Peptidase C39-like" evidence="2">
    <location>
        <begin position="36"/>
        <end position="166"/>
    </location>
</feature>
<dbReference type="Gene3D" id="3.90.70.10">
    <property type="entry name" value="Cysteine proteinases"/>
    <property type="match status" value="1"/>
</dbReference>
<proteinExistence type="predicted"/>
<dbReference type="PROSITE" id="PS51318">
    <property type="entry name" value="TAT"/>
    <property type="match status" value="1"/>
</dbReference>
<gene>
    <name evidence="3" type="ORF">GCM10023258_28520</name>
</gene>
<keyword evidence="1" id="KW-0732">Signal</keyword>
<dbReference type="Proteomes" id="UP001500427">
    <property type="component" value="Unassembled WGS sequence"/>
</dbReference>
<protein>
    <recommendedName>
        <fullName evidence="2">Peptidase C39-like domain-containing protein</fullName>
    </recommendedName>
</protein>
<reference evidence="4" key="1">
    <citation type="journal article" date="2019" name="Int. J. Syst. Evol. Microbiol.">
        <title>The Global Catalogue of Microorganisms (GCM) 10K type strain sequencing project: providing services to taxonomists for standard genome sequencing and annotation.</title>
        <authorList>
            <consortium name="The Broad Institute Genomics Platform"/>
            <consortium name="The Broad Institute Genome Sequencing Center for Infectious Disease"/>
            <person name="Wu L."/>
            <person name="Ma J."/>
        </authorList>
    </citation>
    <scope>NUCLEOTIDE SEQUENCE [LARGE SCALE GENOMIC DNA]</scope>
    <source>
        <strain evidence="4">JCM 17687</strain>
    </source>
</reference>
<accession>A0ABP9JGQ9</accession>
<keyword evidence="4" id="KW-1185">Reference proteome</keyword>
<feature type="signal peptide" evidence="1">
    <location>
        <begin position="1"/>
        <end position="28"/>
    </location>
</feature>